<reference evidence="6 7" key="1">
    <citation type="submission" date="2019-02" db="EMBL/GenBank/DDBJ databases">
        <title>Deep-cultivation of Planctomycetes and their phenomic and genomic characterization uncovers novel biology.</title>
        <authorList>
            <person name="Wiegand S."/>
            <person name="Jogler M."/>
            <person name="Boedeker C."/>
            <person name="Pinto D."/>
            <person name="Vollmers J."/>
            <person name="Rivas-Marin E."/>
            <person name="Kohn T."/>
            <person name="Peeters S.H."/>
            <person name="Heuer A."/>
            <person name="Rast P."/>
            <person name="Oberbeckmann S."/>
            <person name="Bunk B."/>
            <person name="Jeske O."/>
            <person name="Meyerdierks A."/>
            <person name="Storesund J.E."/>
            <person name="Kallscheuer N."/>
            <person name="Luecker S."/>
            <person name="Lage O.M."/>
            <person name="Pohl T."/>
            <person name="Merkel B.J."/>
            <person name="Hornburger P."/>
            <person name="Mueller R.-W."/>
            <person name="Bruemmer F."/>
            <person name="Labrenz M."/>
            <person name="Spormann A.M."/>
            <person name="Op den Camp H."/>
            <person name="Overmann J."/>
            <person name="Amann R."/>
            <person name="Jetten M.S.M."/>
            <person name="Mascher T."/>
            <person name="Medema M.H."/>
            <person name="Devos D.P."/>
            <person name="Kaster A.-K."/>
            <person name="Ovreas L."/>
            <person name="Rohde M."/>
            <person name="Galperin M.Y."/>
            <person name="Jogler C."/>
        </authorList>
    </citation>
    <scope>NUCLEOTIDE SEQUENCE [LARGE SCALE GENOMIC DNA]</scope>
    <source>
        <strain evidence="6 7">ETA_A8</strain>
    </source>
</reference>
<dbReference type="InterPro" id="IPR029062">
    <property type="entry name" value="Class_I_gatase-like"/>
</dbReference>
<sequence precursor="true">MRATNCLSLLLCCALGQLLAAAEPARFASHPPARPLPQASARPLGKGPAKFVDAKLGKDTAAGTEQAPWQTVQHAVNQLQAGETLVLRAGTYYEHVELTRSGTASQPITIRSYPGEFVVIDGGLREFYDSPATAWEPVVGNVAGEYRSTKSYPDFKIRAGATNAMGHFGDSWIPLHGYNLHGDLQTDNPWWNVDNKVGKDSFVYCGPGLFFHEETERIHCRLAPTTLPGLGENNYRGESDPRKLPLVVTAGWEHSPLSLTGCSWIVLQDLALRGSVQSALHIHNCQNIHLDGLSIHGGNTAMLATDTQGLLMTNSAVRGIAAPWTFRGSLKYRSVEARLFSASRWSPTGDDSSDFEIANCEFTDSVDGIFLGSVRNTKFHHNLVANISDDGIFVTSATAYDGSVWGGNTEVTFNRFARILTTFAFGVGHGRQKVLPESRKQLGLGLTIARNVFDFRQPVHYRWPNGPDDVQELNSFGRFGGDHGSPAWESMKIYHNTFLVVDPPRYDYLTDGLGRAMSHGTERWVLNNIVCQSQGLVGGTLPPAETSFVADGNLAWSLTDGDKLPALFDKFRRSPAFAASQQRYAPGWTANDLHQAPGFVKYASDWREVADVRLSADSPAVNSGVELPKAWPALASLKDEGGPDRGAIPLGMEPWSIGIQGRWNVLGQPVSTRLEAPVSSLVRTESSQPKSKAKRVLLVQGYPAFDAPLVEFALRKQGADLTAVEREWISPTEFKKYDLVAYDGSLGRAKVATTAFSPDDLKLVDEYLRSGGVLVLMRDRLDLFAALEGKLWLGENLKLVKNAKAAGYEVLQPKHPWLAHLPASSEQAWLQAANHLPLSAEAGERLIGAGKTQAILYRQPIGKGALIYVGFSPAAALPEGRGKETVEREASYESQYRILENVLRDPLTVTQSLRD</sequence>
<feature type="signal peptide" evidence="4">
    <location>
        <begin position="1"/>
        <end position="22"/>
    </location>
</feature>
<dbReference type="KEGG" id="aagg:ETAA8_68110"/>
<dbReference type="AlphaFoldDB" id="A0A517YN61"/>
<dbReference type="SUPFAM" id="SSF52317">
    <property type="entry name" value="Class I glutamine amidotransferase-like"/>
    <property type="match status" value="1"/>
</dbReference>
<evidence type="ECO:0000313" key="6">
    <source>
        <dbReference type="EMBL" id="QDU31651.1"/>
    </source>
</evidence>
<dbReference type="SMART" id="SM00710">
    <property type="entry name" value="PbH1"/>
    <property type="match status" value="3"/>
</dbReference>
<evidence type="ECO:0000256" key="1">
    <source>
        <dbReference type="ARBA" id="ARBA00004613"/>
    </source>
</evidence>
<dbReference type="Proteomes" id="UP000315017">
    <property type="component" value="Chromosome"/>
</dbReference>
<dbReference type="GO" id="GO:0016837">
    <property type="term" value="F:carbon-oxygen lyase activity, acting on polysaccharides"/>
    <property type="evidence" value="ECO:0007669"/>
    <property type="project" value="TreeGrafter"/>
</dbReference>
<dbReference type="InterPro" id="IPR006626">
    <property type="entry name" value="PbH1"/>
</dbReference>
<evidence type="ECO:0000256" key="2">
    <source>
        <dbReference type="ARBA" id="ARBA00022525"/>
    </source>
</evidence>
<dbReference type="PANTHER" id="PTHR40088">
    <property type="entry name" value="PECTATE LYASE (EUROFUNG)"/>
    <property type="match status" value="1"/>
</dbReference>
<keyword evidence="3 4" id="KW-0732">Signal</keyword>
<comment type="subcellular location">
    <subcellularLocation>
        <location evidence="1">Secreted</location>
    </subcellularLocation>
</comment>
<accession>A0A517YN61</accession>
<dbReference type="EMBL" id="CP036274">
    <property type="protein sequence ID" value="QDU31651.1"/>
    <property type="molecule type" value="Genomic_DNA"/>
</dbReference>
<dbReference type="Pfam" id="PF13229">
    <property type="entry name" value="Beta_helix"/>
    <property type="match status" value="1"/>
</dbReference>
<dbReference type="SUPFAM" id="SSF51126">
    <property type="entry name" value="Pectin lyase-like"/>
    <property type="match status" value="1"/>
</dbReference>
<dbReference type="Gene3D" id="2.160.20.10">
    <property type="entry name" value="Single-stranded right-handed beta-helix, Pectin lyase-like"/>
    <property type="match status" value="2"/>
</dbReference>
<dbReference type="InterPro" id="IPR052052">
    <property type="entry name" value="Polysaccharide_Lyase_9"/>
</dbReference>
<gene>
    <name evidence="6" type="ORF">ETAA8_68110</name>
</gene>
<proteinExistence type="predicted"/>
<protein>
    <recommendedName>
        <fullName evidence="5">Right handed beta helix domain-containing protein</fullName>
    </recommendedName>
</protein>
<dbReference type="InterPro" id="IPR039448">
    <property type="entry name" value="Beta_helix"/>
</dbReference>
<evidence type="ECO:0000313" key="7">
    <source>
        <dbReference type="Proteomes" id="UP000315017"/>
    </source>
</evidence>
<evidence type="ECO:0000259" key="5">
    <source>
        <dbReference type="Pfam" id="PF13229"/>
    </source>
</evidence>
<dbReference type="PANTHER" id="PTHR40088:SF2">
    <property type="entry name" value="SECRETED SUGAR HYDROLASE"/>
    <property type="match status" value="1"/>
</dbReference>
<keyword evidence="2" id="KW-0964">Secreted</keyword>
<name>A0A517YN61_9BACT</name>
<dbReference type="InterPro" id="IPR011050">
    <property type="entry name" value="Pectin_lyase_fold/virulence"/>
</dbReference>
<dbReference type="RefSeq" id="WP_145099139.1">
    <property type="nucleotide sequence ID" value="NZ_CP036274.1"/>
</dbReference>
<dbReference type="GO" id="GO:0005576">
    <property type="term" value="C:extracellular region"/>
    <property type="evidence" value="ECO:0007669"/>
    <property type="project" value="UniProtKB-SubCell"/>
</dbReference>
<feature type="chain" id="PRO_5021872383" description="Right handed beta helix domain-containing protein" evidence="4">
    <location>
        <begin position="23"/>
        <end position="915"/>
    </location>
</feature>
<dbReference type="OrthoDB" id="9791852at2"/>
<evidence type="ECO:0000256" key="4">
    <source>
        <dbReference type="SAM" id="SignalP"/>
    </source>
</evidence>
<evidence type="ECO:0000256" key="3">
    <source>
        <dbReference type="ARBA" id="ARBA00022729"/>
    </source>
</evidence>
<keyword evidence="7" id="KW-1185">Reference proteome</keyword>
<dbReference type="InterPro" id="IPR012334">
    <property type="entry name" value="Pectin_lyas_fold"/>
</dbReference>
<organism evidence="6 7">
    <name type="scientific">Anatilimnocola aggregata</name>
    <dbReference type="NCBI Taxonomy" id="2528021"/>
    <lineage>
        <taxon>Bacteria</taxon>
        <taxon>Pseudomonadati</taxon>
        <taxon>Planctomycetota</taxon>
        <taxon>Planctomycetia</taxon>
        <taxon>Pirellulales</taxon>
        <taxon>Pirellulaceae</taxon>
        <taxon>Anatilimnocola</taxon>
    </lineage>
</organism>
<feature type="domain" description="Right handed beta helix" evidence="5">
    <location>
        <begin position="260"/>
        <end position="399"/>
    </location>
</feature>